<accession>A0ABT4UHB8</accession>
<evidence type="ECO:0000256" key="1">
    <source>
        <dbReference type="ARBA" id="ARBA00022679"/>
    </source>
</evidence>
<feature type="domain" description="N-acetyltransferase" evidence="3">
    <location>
        <begin position="3"/>
        <end position="144"/>
    </location>
</feature>
<name>A0ABT4UHB8_9BACT</name>
<evidence type="ECO:0000313" key="5">
    <source>
        <dbReference type="Proteomes" id="UP001210231"/>
    </source>
</evidence>
<dbReference type="Pfam" id="PF13673">
    <property type="entry name" value="Acetyltransf_10"/>
    <property type="match status" value="1"/>
</dbReference>
<sequence length="144" mass="16468">MAYNIKPYLETYHSEVLATWEKSVKATHHFLTETDFNAIKSILQSFNFSDIHVHCLFDGDKMAGFTGIADAKIEMLFLDPAYIGKGLGRQLVNFAFDHYQVNAVDVNEQNTAALAFYQKAGFKVYERTEKDDQGKSYPILRMKI</sequence>
<keyword evidence="5" id="KW-1185">Reference proteome</keyword>
<dbReference type="CDD" id="cd04301">
    <property type="entry name" value="NAT_SF"/>
    <property type="match status" value="1"/>
</dbReference>
<dbReference type="SUPFAM" id="SSF55729">
    <property type="entry name" value="Acyl-CoA N-acyltransferases (Nat)"/>
    <property type="match status" value="1"/>
</dbReference>
<protein>
    <submittedName>
        <fullName evidence="4">GNAT family N-acetyltransferase</fullName>
        <ecNumber evidence="4">2.3.1.-</ecNumber>
    </submittedName>
</protein>
<proteinExistence type="predicted"/>
<dbReference type="PANTHER" id="PTHR43800">
    <property type="entry name" value="PEPTIDYL-LYSINE N-ACETYLTRANSFERASE YJAB"/>
    <property type="match status" value="1"/>
</dbReference>
<dbReference type="EMBL" id="JAQGEF010000005">
    <property type="protein sequence ID" value="MDA3614223.1"/>
    <property type="molecule type" value="Genomic_DNA"/>
</dbReference>
<gene>
    <name evidence="4" type="ORF">O3P16_05350</name>
</gene>
<dbReference type="EC" id="2.3.1.-" evidence="4"/>
<dbReference type="InterPro" id="IPR016181">
    <property type="entry name" value="Acyl_CoA_acyltransferase"/>
</dbReference>
<dbReference type="Proteomes" id="UP001210231">
    <property type="component" value="Unassembled WGS sequence"/>
</dbReference>
<comment type="caution">
    <text evidence="4">The sequence shown here is derived from an EMBL/GenBank/DDBJ whole genome shotgun (WGS) entry which is preliminary data.</text>
</comment>
<keyword evidence="1 4" id="KW-0808">Transferase</keyword>
<dbReference type="Gene3D" id="3.40.630.30">
    <property type="match status" value="1"/>
</dbReference>
<keyword evidence="2 4" id="KW-0012">Acyltransferase</keyword>
<dbReference type="GO" id="GO:0016746">
    <property type="term" value="F:acyltransferase activity"/>
    <property type="evidence" value="ECO:0007669"/>
    <property type="project" value="UniProtKB-KW"/>
</dbReference>
<dbReference type="PROSITE" id="PS51186">
    <property type="entry name" value="GNAT"/>
    <property type="match status" value="1"/>
</dbReference>
<reference evidence="4 5" key="1">
    <citation type="submission" date="2022-12" db="EMBL/GenBank/DDBJ databases">
        <title>Chitinophagaceae gen. sp. nov., a new member of the family Chitinophagaceae, isolated from soil in a chemical factory.</title>
        <authorList>
            <person name="Ke Z."/>
        </authorList>
    </citation>
    <scope>NUCLEOTIDE SEQUENCE [LARGE SCALE GENOMIC DNA]</scope>
    <source>
        <strain evidence="4 5">LY-5</strain>
    </source>
</reference>
<evidence type="ECO:0000256" key="2">
    <source>
        <dbReference type="ARBA" id="ARBA00023315"/>
    </source>
</evidence>
<dbReference type="RefSeq" id="WP_407030551.1">
    <property type="nucleotide sequence ID" value="NZ_JAQGEF010000005.1"/>
</dbReference>
<dbReference type="PANTHER" id="PTHR43800:SF1">
    <property type="entry name" value="PEPTIDYL-LYSINE N-ACETYLTRANSFERASE YJAB"/>
    <property type="match status" value="1"/>
</dbReference>
<evidence type="ECO:0000259" key="3">
    <source>
        <dbReference type="PROSITE" id="PS51186"/>
    </source>
</evidence>
<evidence type="ECO:0000313" key="4">
    <source>
        <dbReference type="EMBL" id="MDA3614223.1"/>
    </source>
</evidence>
<organism evidence="4 5">
    <name type="scientific">Polluticaenibacter yanchengensis</name>
    <dbReference type="NCBI Taxonomy" id="3014562"/>
    <lineage>
        <taxon>Bacteria</taxon>
        <taxon>Pseudomonadati</taxon>
        <taxon>Bacteroidota</taxon>
        <taxon>Chitinophagia</taxon>
        <taxon>Chitinophagales</taxon>
        <taxon>Chitinophagaceae</taxon>
        <taxon>Polluticaenibacter</taxon>
    </lineage>
</organism>
<dbReference type="InterPro" id="IPR000182">
    <property type="entry name" value="GNAT_dom"/>
</dbReference>